<dbReference type="Gene3D" id="3.30.530.20">
    <property type="match status" value="1"/>
</dbReference>
<dbReference type="SUPFAM" id="SSF55961">
    <property type="entry name" value="Bet v1-like"/>
    <property type="match status" value="1"/>
</dbReference>
<sequence>MVWLVLLGSALGALLVAVVGGLVVLIVLQRRAARLLGAATPPADDRTIRLLESRRQTFQMSGEQYFAAMPWQVWSALEEGAFTWIPMIGGVTYRDHDRGPGTVRTLDAIVFAAAEQVTRRDSCTRLSVVGIETSIPLLVKSYIMDFRLTETSAGATVLRWTIAGRPAVFAFVPLSWTAVFIRPFVQVVLRRWAGDFT</sequence>
<keyword evidence="3" id="KW-1185">Reference proteome</keyword>
<evidence type="ECO:0000313" key="3">
    <source>
        <dbReference type="Proteomes" id="UP000017048"/>
    </source>
</evidence>
<protein>
    <recommendedName>
        <fullName evidence="4">Polyketide cyclase/dehydrase</fullName>
    </recommendedName>
</protein>
<evidence type="ECO:0000313" key="2">
    <source>
        <dbReference type="EMBL" id="GAD86543.1"/>
    </source>
</evidence>
<gene>
    <name evidence="2" type="ORF">NCAST_32_10300</name>
</gene>
<dbReference type="eggNOG" id="COG3832">
    <property type="taxonomic scope" value="Bacteria"/>
</dbReference>
<evidence type="ECO:0000256" key="1">
    <source>
        <dbReference type="SAM" id="Phobius"/>
    </source>
</evidence>
<evidence type="ECO:0008006" key="4">
    <source>
        <dbReference type="Google" id="ProtNLM"/>
    </source>
</evidence>
<dbReference type="GeneID" id="91517130"/>
<keyword evidence="1" id="KW-0812">Transmembrane</keyword>
<feature type="transmembrane region" description="Helical" evidence="1">
    <location>
        <begin position="6"/>
        <end position="28"/>
    </location>
</feature>
<keyword evidence="1" id="KW-1133">Transmembrane helix</keyword>
<accession>U5EJM9</accession>
<proteinExistence type="predicted"/>
<dbReference type="OrthoDB" id="4546998at2"/>
<dbReference type="AlphaFoldDB" id="U5EJM9"/>
<dbReference type="Proteomes" id="UP000017048">
    <property type="component" value="Unassembled WGS sequence"/>
</dbReference>
<name>U5EJM9_NOCAS</name>
<comment type="caution">
    <text evidence="2">The sequence shown here is derived from an EMBL/GenBank/DDBJ whole genome shotgun (WGS) entry which is preliminary data.</text>
</comment>
<dbReference type="STRING" id="1824.SAMN05444423_10283"/>
<dbReference type="EMBL" id="BAFO02000032">
    <property type="protein sequence ID" value="GAD86543.1"/>
    <property type="molecule type" value="Genomic_DNA"/>
</dbReference>
<dbReference type="RefSeq" id="WP_019046692.1">
    <property type="nucleotide sequence ID" value="NZ_BAFO02000032.1"/>
</dbReference>
<keyword evidence="1" id="KW-0472">Membrane</keyword>
<organism evidence="2 3">
    <name type="scientific">Nocardia asteroides NBRC 15531</name>
    <dbReference type="NCBI Taxonomy" id="1110697"/>
    <lineage>
        <taxon>Bacteria</taxon>
        <taxon>Bacillati</taxon>
        <taxon>Actinomycetota</taxon>
        <taxon>Actinomycetes</taxon>
        <taxon>Mycobacteriales</taxon>
        <taxon>Nocardiaceae</taxon>
        <taxon>Nocardia</taxon>
    </lineage>
</organism>
<reference evidence="2 3" key="1">
    <citation type="journal article" date="2014" name="BMC Genomics">
        <title>Genome based analysis of type-I polyketide synthase and nonribosomal peptide synthetase gene clusters in seven strains of five representative Nocardia species.</title>
        <authorList>
            <person name="Komaki H."/>
            <person name="Ichikawa N."/>
            <person name="Hosoyama A."/>
            <person name="Takahashi-Nakaguchi A."/>
            <person name="Matsuzawa T."/>
            <person name="Suzuki K."/>
            <person name="Fujita N."/>
            <person name="Gonoi T."/>
        </authorList>
    </citation>
    <scope>NUCLEOTIDE SEQUENCE [LARGE SCALE GENOMIC DNA]</scope>
    <source>
        <strain evidence="2 3">NBRC 15531</strain>
    </source>
</reference>
<dbReference type="InterPro" id="IPR023393">
    <property type="entry name" value="START-like_dom_sf"/>
</dbReference>